<accession>A0ABU2LQZ5</accession>
<dbReference type="PANTHER" id="PTHR24095">
    <property type="entry name" value="ACETYL-COENZYME A SYNTHETASE"/>
    <property type="match status" value="1"/>
</dbReference>
<comment type="caution">
    <text evidence="4">The sequence shown here is derived from an EMBL/GenBank/DDBJ whole genome shotgun (WGS) entry which is preliminary data.</text>
</comment>
<keyword evidence="1" id="KW-0007">Acetylation</keyword>
<protein>
    <submittedName>
        <fullName evidence="4">AMP-binding protein</fullName>
    </submittedName>
</protein>
<dbReference type="Gene3D" id="3.40.50.12780">
    <property type="entry name" value="N-terminal domain of ligase-like"/>
    <property type="match status" value="1"/>
</dbReference>
<feature type="region of interest" description="Disordered" evidence="2">
    <location>
        <begin position="155"/>
        <end position="223"/>
    </location>
</feature>
<evidence type="ECO:0000313" key="4">
    <source>
        <dbReference type="EMBL" id="MDT0320017.1"/>
    </source>
</evidence>
<organism evidence="4 5">
    <name type="scientific">Streptomyces millisiae</name>
    <dbReference type="NCBI Taxonomy" id="3075542"/>
    <lineage>
        <taxon>Bacteria</taxon>
        <taxon>Bacillati</taxon>
        <taxon>Actinomycetota</taxon>
        <taxon>Actinomycetes</taxon>
        <taxon>Kitasatosporales</taxon>
        <taxon>Streptomycetaceae</taxon>
        <taxon>Streptomyces</taxon>
    </lineage>
</organism>
<sequence length="223" mass="24099">MSGDQHGTGGGFRPADVLNHAQLLRQGEQAARMLTRLGVRGGDPVAVLLPMGLESVVVTLACIRLDAQRVTLPIGDHQGYVRHRIASSGTGVVITADSFQGEGRPVQVKAGLDRALTRCPEVHSVVVVPQHSRPVPWTPGRDLWWHEALAGERLPPEPYPGAMSSTPPPEGHRAEPPVSRLVFDDPLERRSADDADEGWGEHPPEDAAGDLARFVNEKPPHHL</sequence>
<dbReference type="RefSeq" id="WP_311599660.1">
    <property type="nucleotide sequence ID" value="NZ_JAVREM010000020.1"/>
</dbReference>
<gene>
    <name evidence="4" type="ORF">RNC47_16910</name>
</gene>
<evidence type="ECO:0000259" key="3">
    <source>
        <dbReference type="Pfam" id="PF00501"/>
    </source>
</evidence>
<keyword evidence="5" id="KW-1185">Reference proteome</keyword>
<evidence type="ECO:0000256" key="2">
    <source>
        <dbReference type="SAM" id="MobiDB-lite"/>
    </source>
</evidence>
<dbReference type="SUPFAM" id="SSF56801">
    <property type="entry name" value="Acetyl-CoA synthetase-like"/>
    <property type="match status" value="1"/>
</dbReference>
<dbReference type="InterPro" id="IPR042099">
    <property type="entry name" value="ANL_N_sf"/>
</dbReference>
<evidence type="ECO:0000256" key="1">
    <source>
        <dbReference type="ARBA" id="ARBA00022990"/>
    </source>
</evidence>
<reference evidence="5" key="1">
    <citation type="submission" date="2023-07" db="EMBL/GenBank/DDBJ databases">
        <title>30 novel species of actinomycetes from the DSMZ collection.</title>
        <authorList>
            <person name="Nouioui I."/>
        </authorList>
    </citation>
    <scope>NUCLEOTIDE SEQUENCE [LARGE SCALE GENOMIC DNA]</scope>
    <source>
        <strain evidence="5">DSM 44918</strain>
    </source>
</reference>
<dbReference type="Proteomes" id="UP001183420">
    <property type="component" value="Unassembled WGS sequence"/>
</dbReference>
<evidence type="ECO:0000313" key="5">
    <source>
        <dbReference type="Proteomes" id="UP001183420"/>
    </source>
</evidence>
<dbReference type="PANTHER" id="PTHR24095:SF14">
    <property type="entry name" value="ACETYL-COENZYME A SYNTHETASE 1"/>
    <property type="match status" value="1"/>
</dbReference>
<dbReference type="InterPro" id="IPR000873">
    <property type="entry name" value="AMP-dep_synth/lig_dom"/>
</dbReference>
<feature type="compositionally biased region" description="Basic and acidic residues" evidence="2">
    <location>
        <begin position="182"/>
        <end position="205"/>
    </location>
</feature>
<dbReference type="EMBL" id="JAVREM010000020">
    <property type="protein sequence ID" value="MDT0320017.1"/>
    <property type="molecule type" value="Genomic_DNA"/>
</dbReference>
<feature type="domain" description="AMP-dependent synthetase/ligase" evidence="3">
    <location>
        <begin position="18"/>
        <end position="139"/>
    </location>
</feature>
<name>A0ABU2LQZ5_9ACTN</name>
<dbReference type="Pfam" id="PF00501">
    <property type="entry name" value="AMP-binding"/>
    <property type="match status" value="1"/>
</dbReference>
<proteinExistence type="predicted"/>